<dbReference type="Gene3D" id="2.40.33.20">
    <property type="entry name" value="PK beta-barrel domain-like"/>
    <property type="match status" value="1"/>
</dbReference>
<dbReference type="Pfam" id="PF03473">
    <property type="entry name" value="MOSC"/>
    <property type="match status" value="1"/>
</dbReference>
<dbReference type="AlphaFoldDB" id="A0A7W4YDE7"/>
<dbReference type="RefSeq" id="WP_068478190.1">
    <property type="nucleotide sequence ID" value="NZ_CZJS01000086.1"/>
</dbReference>
<dbReference type="PANTHER" id="PTHR30212:SF2">
    <property type="entry name" value="PROTEIN YIIM"/>
    <property type="match status" value="1"/>
</dbReference>
<dbReference type="InterPro" id="IPR052353">
    <property type="entry name" value="Benzoxazolinone_Detox_Enz"/>
</dbReference>
<evidence type="ECO:0000313" key="2">
    <source>
        <dbReference type="EMBL" id="MBB2956344.1"/>
    </source>
</evidence>
<name>A0A7W4YDE7_9MICO</name>
<gene>
    <name evidence="2" type="ORF">FHX72_000456</name>
</gene>
<dbReference type="InterPro" id="IPR011037">
    <property type="entry name" value="Pyrv_Knase-like_insert_dom_sf"/>
</dbReference>
<proteinExistence type="predicted"/>
<sequence length="192" mass="20360">MAKLLAICAVAQLRHDPGSVGVTAIDKRPIEGAVKVGRYGVYGDVQADRKHHGGLDQAVYAYSQSDAEYWAGELGRPLAPGFFGENLRIDGLDVNELHIGDTLRVGDPNAAGSSRVVELVVTAPRVPCQTFARWVGGADERGWVKRFSTAGRVGAYLSVAKTGKIAAGDLVEIVTHDPNAPTVRDVFTGAHA</sequence>
<dbReference type="Proteomes" id="UP000545286">
    <property type="component" value="Unassembled WGS sequence"/>
</dbReference>
<dbReference type="GO" id="GO:0030170">
    <property type="term" value="F:pyridoxal phosphate binding"/>
    <property type="evidence" value="ECO:0007669"/>
    <property type="project" value="InterPro"/>
</dbReference>
<evidence type="ECO:0000259" key="1">
    <source>
        <dbReference type="PROSITE" id="PS51340"/>
    </source>
</evidence>
<evidence type="ECO:0000313" key="3">
    <source>
        <dbReference type="Proteomes" id="UP000545286"/>
    </source>
</evidence>
<dbReference type="InterPro" id="IPR005302">
    <property type="entry name" value="MoCF_Sase_C"/>
</dbReference>
<dbReference type="GO" id="GO:0030151">
    <property type="term" value="F:molybdenum ion binding"/>
    <property type="evidence" value="ECO:0007669"/>
    <property type="project" value="InterPro"/>
</dbReference>
<dbReference type="SUPFAM" id="SSF50800">
    <property type="entry name" value="PK beta-barrel domain-like"/>
    <property type="match status" value="1"/>
</dbReference>
<keyword evidence="3" id="KW-1185">Reference proteome</keyword>
<dbReference type="PANTHER" id="PTHR30212">
    <property type="entry name" value="PROTEIN YIIM"/>
    <property type="match status" value="1"/>
</dbReference>
<comment type="caution">
    <text evidence="2">The sequence shown here is derived from an EMBL/GenBank/DDBJ whole genome shotgun (WGS) entry which is preliminary data.</text>
</comment>
<dbReference type="EMBL" id="JACHWJ010000001">
    <property type="protein sequence ID" value="MBB2956344.1"/>
    <property type="molecule type" value="Genomic_DNA"/>
</dbReference>
<dbReference type="PROSITE" id="PS51340">
    <property type="entry name" value="MOSC"/>
    <property type="match status" value="1"/>
</dbReference>
<dbReference type="GO" id="GO:0003824">
    <property type="term" value="F:catalytic activity"/>
    <property type="evidence" value="ECO:0007669"/>
    <property type="project" value="InterPro"/>
</dbReference>
<feature type="domain" description="MOSC" evidence="1">
    <location>
        <begin position="28"/>
        <end position="174"/>
    </location>
</feature>
<reference evidence="2 3" key="1">
    <citation type="submission" date="2020-08" db="EMBL/GenBank/DDBJ databases">
        <title>Sequencing the genomes of 1000 actinobacteria strains.</title>
        <authorList>
            <person name="Klenk H.-P."/>
        </authorList>
    </citation>
    <scope>NUCLEOTIDE SEQUENCE [LARGE SCALE GENOMIC DNA]</scope>
    <source>
        <strain evidence="2 3">DSM 20419</strain>
    </source>
</reference>
<accession>A0A7W4YDE7</accession>
<protein>
    <submittedName>
        <fullName evidence="2">MOSC domain-containing protein YiiM</fullName>
    </submittedName>
</protein>
<organism evidence="2 3">
    <name type="scientific">Pseudoclavibacter helvolus</name>
    <dbReference type="NCBI Taxonomy" id="255205"/>
    <lineage>
        <taxon>Bacteria</taxon>
        <taxon>Bacillati</taxon>
        <taxon>Actinomycetota</taxon>
        <taxon>Actinomycetes</taxon>
        <taxon>Micrococcales</taxon>
        <taxon>Microbacteriaceae</taxon>
        <taxon>Pseudoclavibacter</taxon>
    </lineage>
</organism>